<protein>
    <submittedName>
        <fullName evidence="2">Uncharacterized protein</fullName>
    </submittedName>
</protein>
<comment type="similarity">
    <text evidence="1">Belongs to the plant acyltransferase family.</text>
</comment>
<dbReference type="InterPro" id="IPR050898">
    <property type="entry name" value="Plant_acyltransferase"/>
</dbReference>
<dbReference type="OrthoDB" id="671439at2759"/>
<evidence type="ECO:0000256" key="1">
    <source>
        <dbReference type="ARBA" id="ARBA00009861"/>
    </source>
</evidence>
<dbReference type="PANTHER" id="PTHR31147:SF25">
    <property type="entry name" value="HXXXD-TYPE ACYL-TRANSFERASE FAMILY PROTEIN"/>
    <property type="match status" value="1"/>
</dbReference>
<evidence type="ECO:0000313" key="3">
    <source>
        <dbReference type="Proteomes" id="UP000289738"/>
    </source>
</evidence>
<proteinExistence type="inferred from homology"/>
<dbReference type="Gramene" id="arahy.Tifrunner.gnm2.ann2.Ah11g035100.1">
    <property type="protein sequence ID" value="arahy.Tifrunner.gnm2.ann2.Ah11g035100.1-CDS-1"/>
    <property type="gene ID" value="arahy.Tifrunner.gnm2.ann2.Ah11g035100"/>
</dbReference>
<keyword evidence="3" id="KW-1185">Reference proteome</keyword>
<dbReference type="Gene3D" id="3.30.559.10">
    <property type="entry name" value="Chloramphenicol acetyltransferase-like domain"/>
    <property type="match status" value="2"/>
</dbReference>
<dbReference type="EMBL" id="SDMP01000011">
    <property type="protein sequence ID" value="RYR27649.1"/>
    <property type="molecule type" value="Genomic_DNA"/>
</dbReference>
<dbReference type="PANTHER" id="PTHR31147">
    <property type="entry name" value="ACYL TRANSFERASE 4"/>
    <property type="match status" value="1"/>
</dbReference>
<dbReference type="Pfam" id="PF02458">
    <property type="entry name" value="Transferase"/>
    <property type="match status" value="1"/>
</dbReference>
<dbReference type="AlphaFoldDB" id="A0A445AMJ5"/>
<gene>
    <name evidence="2" type="ORF">Ahy_B01g051669</name>
</gene>
<accession>A0A445AMJ5</accession>
<dbReference type="InterPro" id="IPR023213">
    <property type="entry name" value="CAT-like_dom_sf"/>
</dbReference>
<name>A0A445AMJ5_ARAHY</name>
<reference evidence="2 3" key="1">
    <citation type="submission" date="2019-01" db="EMBL/GenBank/DDBJ databases">
        <title>Sequencing of cultivated peanut Arachis hypogaea provides insights into genome evolution and oil improvement.</title>
        <authorList>
            <person name="Chen X."/>
        </authorList>
    </citation>
    <scope>NUCLEOTIDE SEQUENCE [LARGE SCALE GENOMIC DNA]</scope>
    <source>
        <strain evidence="3">cv. Fuhuasheng</strain>
        <tissue evidence="2">Leaves</tissue>
    </source>
</reference>
<dbReference type="Proteomes" id="UP000289738">
    <property type="component" value="Chromosome B01"/>
</dbReference>
<evidence type="ECO:0000313" key="2">
    <source>
        <dbReference type="EMBL" id="RYR27649.1"/>
    </source>
</evidence>
<organism evidence="2 3">
    <name type="scientific">Arachis hypogaea</name>
    <name type="common">Peanut</name>
    <dbReference type="NCBI Taxonomy" id="3818"/>
    <lineage>
        <taxon>Eukaryota</taxon>
        <taxon>Viridiplantae</taxon>
        <taxon>Streptophyta</taxon>
        <taxon>Embryophyta</taxon>
        <taxon>Tracheophyta</taxon>
        <taxon>Spermatophyta</taxon>
        <taxon>Magnoliopsida</taxon>
        <taxon>eudicotyledons</taxon>
        <taxon>Gunneridae</taxon>
        <taxon>Pentapetalae</taxon>
        <taxon>rosids</taxon>
        <taxon>fabids</taxon>
        <taxon>Fabales</taxon>
        <taxon>Fabaceae</taxon>
        <taxon>Papilionoideae</taxon>
        <taxon>50 kb inversion clade</taxon>
        <taxon>dalbergioids sensu lato</taxon>
        <taxon>Dalbergieae</taxon>
        <taxon>Pterocarpus clade</taxon>
        <taxon>Arachis</taxon>
    </lineage>
</organism>
<dbReference type="SMR" id="A0A445AMJ5"/>
<comment type="caution">
    <text evidence="2">The sequence shown here is derived from an EMBL/GenBank/DDBJ whole genome shotgun (WGS) entry which is preliminary data.</text>
</comment>
<dbReference type="STRING" id="3818.A0A445AMJ5"/>
<sequence length="471" mass="52537">MAHHQIASFKIENKDVEYVKPSKPTPSTTLSLSTIDNRPEFLPLSQVIRVYQSQNNNTTKKIYYSKNDPAIVIKEALSKALVYYYPLAGKLVKHHSNNNGKVTINCNEDGVPFVEAIANCDLSSLNYLDLSDIGIAKNFVYDPPFHQDENGNQLIYPMVVKVTKFQCGGFTLGLGEPHTIADGVGSIKIFQAIAEFATGKSEPSVKPVWERERLNGSITKTPLLSPMDGASAAGSPYLPSKTLVHECFKVGSESIKRLKLNLAKEIVDNNVPITNEELSFTNFESLAAYVWRARTRALKLNYDGKTMLKFAVGIRRHIDPPLPEGYYGNTIVDADVVMPVKEVNERPLSQVVKVIREFKKVAFTKEFIKNSIDTLETRVEEFDFDGNGSCMALAEWKHLGFLRNMDFGWKEPVNVIPAPCNMFGEVSICIFFPPCDMDTSMSGGVKIYVSLPIDAMPKFREEMKALAITIS</sequence>